<protein>
    <submittedName>
        <fullName evidence="2 3">Uncharacterized protein</fullName>
    </submittedName>
</protein>
<evidence type="ECO:0000313" key="3">
    <source>
        <dbReference type="EnsemblFungi" id="PTTG_04845-t43_1-p1"/>
    </source>
</evidence>
<dbReference type="AlphaFoldDB" id="A0A180GT48"/>
<feature type="compositionally biased region" description="Polar residues" evidence="1">
    <location>
        <begin position="434"/>
        <end position="444"/>
    </location>
</feature>
<feature type="region of interest" description="Disordered" evidence="1">
    <location>
        <begin position="395"/>
        <end position="596"/>
    </location>
</feature>
<keyword evidence="4" id="KW-1185">Reference proteome</keyword>
<dbReference type="Proteomes" id="UP000005240">
    <property type="component" value="Unassembled WGS sequence"/>
</dbReference>
<accession>A0A180GT48</accession>
<feature type="compositionally biased region" description="Polar residues" evidence="1">
    <location>
        <begin position="557"/>
        <end position="567"/>
    </location>
</feature>
<feature type="compositionally biased region" description="Polar residues" evidence="1">
    <location>
        <begin position="495"/>
        <end position="508"/>
    </location>
</feature>
<reference evidence="2" key="2">
    <citation type="submission" date="2016-05" db="EMBL/GenBank/DDBJ databases">
        <title>Comparative analysis highlights variable genome content of wheat rusts and divergence of the mating loci.</title>
        <authorList>
            <person name="Cuomo C.A."/>
            <person name="Bakkeren G."/>
            <person name="Szabo L."/>
            <person name="Khalil H."/>
            <person name="Joly D."/>
            <person name="Goldberg J."/>
            <person name="Young S."/>
            <person name="Zeng Q."/>
            <person name="Fellers J."/>
        </authorList>
    </citation>
    <scope>NUCLEOTIDE SEQUENCE [LARGE SCALE GENOMIC DNA]</scope>
    <source>
        <strain evidence="2">1-1 BBBD Race 1</strain>
    </source>
</reference>
<gene>
    <name evidence="2" type="ORF">PTTG_04845</name>
</gene>
<evidence type="ECO:0000256" key="1">
    <source>
        <dbReference type="SAM" id="MobiDB-lite"/>
    </source>
</evidence>
<feature type="compositionally biased region" description="Basic residues" evidence="1">
    <location>
        <begin position="412"/>
        <end position="424"/>
    </location>
</feature>
<dbReference type="OrthoDB" id="2506838at2759"/>
<sequence>MSIFIHPLSLIPFSPVPRPPSHDEAIGLTPDSIFSWLIFSLGWHHAALPPPVTRMLRKRFESLPFRLRRQLIRSDLLPHRVHPADSFDIDHPIIRTIYRLTAAIRGMAVRSAHRVFKTPSQNSVERYADEHRLWLPESEINWLRMRQDMPQATEGKCIDFPFSMRFTLCHPQDPMAVGPSKSGQMRTMTLDSRANTDLRANRDSESDQFNPNDPKFDGYWSVHFYPYSEREQNRRSNSVSFCRTRNGLDFDLPDSLQRIGRSWIENASWGPNNRVLFQKECADKEIGILLWPSFPDEHHHPTPRIPVYLNDIIQLVEGDRLLIFVGSRRGLGDAVVQINITCQWASQHDIVPRIYADKKYEYPNPCERYPYCVRRPINRPATGLDPLPLQEFARPQSEYSASQVVEDNPRPSRNRRKASGRKTRRAESAEDSADPQSTLESTANNKRKRSQEAPQPEPSEAPPSTLESMGGTKRKRGHSPGLRPSQPADEPPPTQDSTATKRPGSPSQADELASTFASTAPKRKSESPEPGASYPSSKRQRRASTFIHAASSGPADQLSSTSASPTATKHPIPSPHPGPSHPSSTPQCRGPTTLHD</sequence>
<dbReference type="EnsemblFungi" id="PTTG_04845-t43_1">
    <property type="protein sequence ID" value="PTTG_04845-t43_1-p1"/>
    <property type="gene ID" value="PTTG_04845"/>
</dbReference>
<proteinExistence type="predicted"/>
<dbReference type="EMBL" id="ADAS02000026">
    <property type="protein sequence ID" value="OAV95731.1"/>
    <property type="molecule type" value="Genomic_DNA"/>
</dbReference>
<dbReference type="VEuPathDB" id="FungiDB:PTTG_04845"/>
<organism evidence="2">
    <name type="scientific">Puccinia triticina (isolate 1-1 / race 1 (BBBD))</name>
    <name type="common">Brown leaf rust fungus</name>
    <dbReference type="NCBI Taxonomy" id="630390"/>
    <lineage>
        <taxon>Eukaryota</taxon>
        <taxon>Fungi</taxon>
        <taxon>Dikarya</taxon>
        <taxon>Basidiomycota</taxon>
        <taxon>Pucciniomycotina</taxon>
        <taxon>Pucciniomycetes</taxon>
        <taxon>Pucciniales</taxon>
        <taxon>Pucciniaceae</taxon>
        <taxon>Puccinia</taxon>
    </lineage>
</organism>
<reference evidence="3" key="4">
    <citation type="submission" date="2025-05" db="UniProtKB">
        <authorList>
            <consortium name="EnsemblFungi"/>
        </authorList>
    </citation>
    <scope>IDENTIFICATION</scope>
    <source>
        <strain evidence="3">isolate 1-1 / race 1 (BBBD)</strain>
    </source>
</reference>
<evidence type="ECO:0000313" key="4">
    <source>
        <dbReference type="Proteomes" id="UP000005240"/>
    </source>
</evidence>
<evidence type="ECO:0000313" key="2">
    <source>
        <dbReference type="EMBL" id="OAV95731.1"/>
    </source>
</evidence>
<reference evidence="3 4" key="3">
    <citation type="journal article" date="2017" name="G3 (Bethesda)">
        <title>Comparative analysis highlights variable genome content of wheat rusts and divergence of the mating loci.</title>
        <authorList>
            <person name="Cuomo C.A."/>
            <person name="Bakkeren G."/>
            <person name="Khalil H.B."/>
            <person name="Panwar V."/>
            <person name="Joly D."/>
            <person name="Linning R."/>
            <person name="Sakthikumar S."/>
            <person name="Song X."/>
            <person name="Adiconis X."/>
            <person name="Fan L."/>
            <person name="Goldberg J.M."/>
            <person name="Levin J.Z."/>
            <person name="Young S."/>
            <person name="Zeng Q."/>
            <person name="Anikster Y."/>
            <person name="Bruce M."/>
            <person name="Wang M."/>
            <person name="Yin C."/>
            <person name="McCallum B."/>
            <person name="Szabo L.J."/>
            <person name="Hulbert S."/>
            <person name="Chen X."/>
            <person name="Fellers J.P."/>
        </authorList>
    </citation>
    <scope>NUCLEOTIDE SEQUENCE</scope>
    <source>
        <strain evidence="4">Isolate 1-1 / race 1 (BBBD)</strain>
        <strain evidence="3">isolate 1-1 / race 1 (BBBD)</strain>
    </source>
</reference>
<name>A0A180GT48_PUCT1</name>
<reference evidence="2" key="1">
    <citation type="submission" date="2009-11" db="EMBL/GenBank/DDBJ databases">
        <authorList>
            <consortium name="The Broad Institute Genome Sequencing Platform"/>
            <person name="Ward D."/>
            <person name="Feldgarden M."/>
            <person name="Earl A."/>
            <person name="Young S.K."/>
            <person name="Zeng Q."/>
            <person name="Koehrsen M."/>
            <person name="Alvarado L."/>
            <person name="Berlin A."/>
            <person name="Bochicchio J."/>
            <person name="Borenstein D."/>
            <person name="Chapman S.B."/>
            <person name="Chen Z."/>
            <person name="Engels R."/>
            <person name="Freedman E."/>
            <person name="Gellesch M."/>
            <person name="Goldberg J."/>
            <person name="Griggs A."/>
            <person name="Gujja S."/>
            <person name="Heilman E."/>
            <person name="Heiman D."/>
            <person name="Hepburn T."/>
            <person name="Howarth C."/>
            <person name="Jen D."/>
            <person name="Larson L."/>
            <person name="Lewis B."/>
            <person name="Mehta T."/>
            <person name="Park D."/>
            <person name="Pearson M."/>
            <person name="Roberts A."/>
            <person name="Saif S."/>
            <person name="Shea T."/>
            <person name="Shenoy N."/>
            <person name="Sisk P."/>
            <person name="Stolte C."/>
            <person name="Sykes S."/>
            <person name="Thomson T."/>
            <person name="Walk T."/>
            <person name="White J."/>
            <person name="Yandava C."/>
            <person name="Izard J."/>
            <person name="Baranova O.V."/>
            <person name="Blanton J.M."/>
            <person name="Tanner A.C."/>
            <person name="Dewhirst F.E."/>
            <person name="Haas B."/>
            <person name="Nusbaum C."/>
            <person name="Birren B."/>
        </authorList>
    </citation>
    <scope>NUCLEOTIDE SEQUENCE [LARGE SCALE GENOMIC DNA]</scope>
    <source>
        <strain evidence="2">1-1 BBBD Race 1</strain>
    </source>
</reference>